<gene>
    <name evidence="11" type="ORF">Lbru_2365</name>
</gene>
<evidence type="ECO:0000256" key="8">
    <source>
        <dbReference type="ARBA" id="ARBA00023136"/>
    </source>
</evidence>
<evidence type="ECO:0000256" key="6">
    <source>
        <dbReference type="ARBA" id="ARBA00022927"/>
    </source>
</evidence>
<organism evidence="11 12">
    <name type="scientific">Legionella brunensis</name>
    <dbReference type="NCBI Taxonomy" id="29422"/>
    <lineage>
        <taxon>Bacteria</taxon>
        <taxon>Pseudomonadati</taxon>
        <taxon>Pseudomonadota</taxon>
        <taxon>Gammaproteobacteria</taxon>
        <taxon>Legionellales</taxon>
        <taxon>Legionellaceae</taxon>
        <taxon>Legionella</taxon>
    </lineage>
</organism>
<keyword evidence="8 9" id="KW-0472">Membrane</keyword>
<dbReference type="PATRIC" id="fig|29422.6.peg.2516"/>
<dbReference type="STRING" id="29422.Lbru_2365"/>
<dbReference type="InterPro" id="IPR024961">
    <property type="entry name" value="T2SS_GspC_N"/>
</dbReference>
<keyword evidence="12" id="KW-1185">Reference proteome</keyword>
<dbReference type="Proteomes" id="UP000054742">
    <property type="component" value="Unassembled WGS sequence"/>
</dbReference>
<protein>
    <submittedName>
        <fullName evidence="11">General secretion pathway protein C</fullName>
    </submittedName>
</protein>
<evidence type="ECO:0000313" key="12">
    <source>
        <dbReference type="Proteomes" id="UP000054742"/>
    </source>
</evidence>
<evidence type="ECO:0000256" key="4">
    <source>
        <dbReference type="ARBA" id="ARBA00022519"/>
    </source>
</evidence>
<comment type="caution">
    <text evidence="11">The sequence shown here is derived from an EMBL/GenBank/DDBJ whole genome shotgun (WGS) entry which is preliminary data.</text>
</comment>
<dbReference type="AlphaFoldDB" id="A0A0W0S4T0"/>
<dbReference type="GO" id="GO:0015031">
    <property type="term" value="P:protein transport"/>
    <property type="evidence" value="ECO:0007669"/>
    <property type="project" value="UniProtKB-KW"/>
</dbReference>
<reference evidence="11 12" key="1">
    <citation type="submission" date="2015-11" db="EMBL/GenBank/DDBJ databases">
        <title>Genomic analysis of 38 Legionella species identifies large and diverse effector repertoires.</title>
        <authorList>
            <person name="Burstein D."/>
            <person name="Amaro F."/>
            <person name="Zusman T."/>
            <person name="Lifshitz Z."/>
            <person name="Cohen O."/>
            <person name="Gilbert J.A."/>
            <person name="Pupko T."/>
            <person name="Shuman H.A."/>
            <person name="Segal G."/>
        </authorList>
    </citation>
    <scope>NUCLEOTIDE SEQUENCE [LARGE SCALE GENOMIC DNA]</scope>
    <source>
        <strain evidence="11 12">ATCC 43878</strain>
    </source>
</reference>
<evidence type="ECO:0000256" key="7">
    <source>
        <dbReference type="ARBA" id="ARBA00022989"/>
    </source>
</evidence>
<evidence type="ECO:0000259" key="10">
    <source>
        <dbReference type="Pfam" id="PF11356"/>
    </source>
</evidence>
<keyword evidence="6" id="KW-0653">Protein transport</keyword>
<sequence>MKNKFLLNYNDPKLLIAVLVFFITCFLFLWEIIGYFQSTGKIVVATKLINQHTQESLRSNSPLFTVPLFGDYVPANLDDAEIKQSMLDVEVVGIMFDSKKEHSQVIIRAGGGQEKIYSIGDSLPGGAVIKRISANGVVVLHNGVLESLSLPKNELLFEAPAKPLIEDK</sequence>
<dbReference type="Gene3D" id="2.30.30.830">
    <property type="match status" value="1"/>
</dbReference>
<keyword evidence="2" id="KW-0813">Transport</keyword>
<keyword evidence="4" id="KW-0997">Cell inner membrane</keyword>
<dbReference type="GO" id="GO:0005886">
    <property type="term" value="C:plasma membrane"/>
    <property type="evidence" value="ECO:0007669"/>
    <property type="project" value="UniProtKB-SubCell"/>
</dbReference>
<keyword evidence="3" id="KW-1003">Cell membrane</keyword>
<evidence type="ECO:0000256" key="2">
    <source>
        <dbReference type="ARBA" id="ARBA00022448"/>
    </source>
</evidence>
<name>A0A0W0S4T0_9GAMM</name>
<dbReference type="Pfam" id="PF11356">
    <property type="entry name" value="T2SSC"/>
    <property type="match status" value="1"/>
</dbReference>
<comment type="subcellular location">
    <subcellularLocation>
        <location evidence="1">Cell inner membrane</location>
    </subcellularLocation>
</comment>
<dbReference type="RefSeq" id="WP_058442352.1">
    <property type="nucleotide sequence ID" value="NZ_CAAAHU010000026.1"/>
</dbReference>
<feature type="transmembrane region" description="Helical" evidence="9">
    <location>
        <begin position="14"/>
        <end position="33"/>
    </location>
</feature>
<evidence type="ECO:0000256" key="9">
    <source>
        <dbReference type="SAM" id="Phobius"/>
    </source>
</evidence>
<keyword evidence="5 9" id="KW-0812">Transmembrane</keyword>
<evidence type="ECO:0000313" key="11">
    <source>
        <dbReference type="EMBL" id="KTC78073.1"/>
    </source>
</evidence>
<dbReference type="OrthoDB" id="5574088at2"/>
<keyword evidence="7 9" id="KW-1133">Transmembrane helix</keyword>
<proteinExistence type="predicted"/>
<accession>A0A0W0S4T0</accession>
<feature type="domain" description="Type II secretion system protein GspC N-terminal" evidence="10">
    <location>
        <begin position="18"/>
        <end position="150"/>
    </location>
</feature>
<dbReference type="EMBL" id="LNXV01000033">
    <property type="protein sequence ID" value="KTC78073.1"/>
    <property type="molecule type" value="Genomic_DNA"/>
</dbReference>
<evidence type="ECO:0000256" key="5">
    <source>
        <dbReference type="ARBA" id="ARBA00022692"/>
    </source>
</evidence>
<evidence type="ECO:0000256" key="3">
    <source>
        <dbReference type="ARBA" id="ARBA00022475"/>
    </source>
</evidence>
<evidence type="ECO:0000256" key="1">
    <source>
        <dbReference type="ARBA" id="ARBA00004533"/>
    </source>
</evidence>